<dbReference type="Gene3D" id="1.10.8.10">
    <property type="entry name" value="DNA helicase RuvA subunit, C-terminal domain"/>
    <property type="match status" value="1"/>
</dbReference>
<evidence type="ECO:0000313" key="1">
    <source>
        <dbReference type="EMBL" id="GFH61739.1"/>
    </source>
</evidence>
<gene>
    <name evidence="1" type="ORF">CTEN210_18215</name>
</gene>
<reference evidence="1 2" key="1">
    <citation type="journal article" date="2021" name="Sci. Rep.">
        <title>The genome of the diatom Chaetoceros tenuissimus carries an ancient integrated fragment of an extant virus.</title>
        <authorList>
            <person name="Hongo Y."/>
            <person name="Kimura K."/>
            <person name="Takaki Y."/>
            <person name="Yoshida Y."/>
            <person name="Baba S."/>
            <person name="Kobayashi G."/>
            <person name="Nagasaki K."/>
            <person name="Hano T."/>
            <person name="Tomaru Y."/>
        </authorList>
    </citation>
    <scope>NUCLEOTIDE SEQUENCE [LARGE SCALE GENOMIC DNA]</scope>
    <source>
        <strain evidence="1 2">NIES-3715</strain>
    </source>
</reference>
<evidence type="ECO:0000313" key="2">
    <source>
        <dbReference type="Proteomes" id="UP001054902"/>
    </source>
</evidence>
<dbReference type="AlphaFoldDB" id="A0AAD3DFK5"/>
<dbReference type="Proteomes" id="UP001054902">
    <property type="component" value="Unassembled WGS sequence"/>
</dbReference>
<protein>
    <submittedName>
        <fullName evidence="1">Uncharacterized protein</fullName>
    </submittedName>
</protein>
<organism evidence="1 2">
    <name type="scientific">Chaetoceros tenuissimus</name>
    <dbReference type="NCBI Taxonomy" id="426638"/>
    <lineage>
        <taxon>Eukaryota</taxon>
        <taxon>Sar</taxon>
        <taxon>Stramenopiles</taxon>
        <taxon>Ochrophyta</taxon>
        <taxon>Bacillariophyta</taxon>
        <taxon>Coscinodiscophyceae</taxon>
        <taxon>Chaetocerotophycidae</taxon>
        <taxon>Chaetocerotales</taxon>
        <taxon>Chaetocerotaceae</taxon>
        <taxon>Chaetoceros</taxon>
    </lineage>
</organism>
<dbReference type="EMBL" id="BLLK01000075">
    <property type="protein sequence ID" value="GFH61739.1"/>
    <property type="molecule type" value="Genomic_DNA"/>
</dbReference>
<comment type="caution">
    <text evidence="1">The sequence shown here is derived from an EMBL/GenBank/DDBJ whole genome shotgun (WGS) entry which is preliminary data.</text>
</comment>
<name>A0AAD3DFK5_9STRA</name>
<sequence length="160" mass="18170">MSDEKRMDEVNTQQDLEKVDVIMRENNCSRIAAEFALKKCSDALSPDIKSIELVVNKIDMMMRETKCTRLEAEMALNNGDDGKIKAILHERAIQQVMTEMKCSRSEAEKILETDEKDIELVKAESGCTWLQAEEALTKCGWDITKAILSFDTVNFDSKDV</sequence>
<keyword evidence="2" id="KW-1185">Reference proteome</keyword>
<accession>A0AAD3DFK5</accession>
<proteinExistence type="predicted"/>